<dbReference type="RefSeq" id="WP_146471805.1">
    <property type="nucleotide sequence ID" value="NZ_BNCF01000001.1"/>
</dbReference>
<feature type="signal peptide" evidence="2">
    <location>
        <begin position="1"/>
        <end position="21"/>
    </location>
</feature>
<accession>A0A918YUE8</accession>
<keyword evidence="1" id="KW-0472">Membrane</keyword>
<keyword evidence="1" id="KW-0812">Transmembrane</keyword>
<dbReference type="AlphaFoldDB" id="A0A918YUE8"/>
<evidence type="ECO:0000256" key="2">
    <source>
        <dbReference type="SAM" id="SignalP"/>
    </source>
</evidence>
<organism evidence="3 4">
    <name type="scientific">Vulcaniibacterium thermophilum</name>
    <dbReference type="NCBI Taxonomy" id="1169913"/>
    <lineage>
        <taxon>Bacteria</taxon>
        <taxon>Pseudomonadati</taxon>
        <taxon>Pseudomonadota</taxon>
        <taxon>Gammaproteobacteria</taxon>
        <taxon>Lysobacterales</taxon>
        <taxon>Lysobacteraceae</taxon>
        <taxon>Vulcaniibacterium</taxon>
    </lineage>
</organism>
<feature type="transmembrane region" description="Helical" evidence="1">
    <location>
        <begin position="218"/>
        <end position="235"/>
    </location>
</feature>
<dbReference type="Pfam" id="PF07787">
    <property type="entry name" value="TMEM43"/>
    <property type="match status" value="1"/>
</dbReference>
<protein>
    <submittedName>
        <fullName evidence="3">Uncharacterized protein</fullName>
    </submittedName>
</protein>
<gene>
    <name evidence="3" type="ORF">GCM10007167_01650</name>
</gene>
<keyword evidence="2" id="KW-0732">Signal</keyword>
<proteinExistence type="predicted"/>
<reference evidence="3" key="1">
    <citation type="journal article" date="2014" name="Int. J. Syst. Evol. Microbiol.">
        <title>Complete genome sequence of Corynebacterium casei LMG S-19264T (=DSM 44701T), isolated from a smear-ripened cheese.</title>
        <authorList>
            <consortium name="US DOE Joint Genome Institute (JGI-PGF)"/>
            <person name="Walter F."/>
            <person name="Albersmeier A."/>
            <person name="Kalinowski J."/>
            <person name="Ruckert C."/>
        </authorList>
    </citation>
    <scope>NUCLEOTIDE SEQUENCE</scope>
    <source>
        <strain evidence="3">KCTC 32020</strain>
    </source>
</reference>
<evidence type="ECO:0000313" key="3">
    <source>
        <dbReference type="EMBL" id="GHE25179.1"/>
    </source>
</evidence>
<dbReference type="OrthoDB" id="273988at2"/>
<sequence>MIPRHGALLAVLLALAPAAAAQTPGASGGAQPVGEPQAGEVLRDREFGVSARAFGLQRDVEMFQWRRTPYGYVQEWSAGVIASDAFDPAYRNPDEMPLPGRIWWSRQVTLDGRPVSPDVLRAFGEWRSFRPSFSRLPANLAATFQPDGDGLSSAENPLRPQIGDLRITWRRLHLPPLRGKVTLRDGVWVPVPTPEAAPAAASSLPAAAPEPAGWRWRGWYWLPLALLAFGGAMALRRGRGRRPQ</sequence>
<reference evidence="3" key="2">
    <citation type="submission" date="2020-09" db="EMBL/GenBank/DDBJ databases">
        <authorList>
            <person name="Sun Q."/>
            <person name="Kim S."/>
        </authorList>
    </citation>
    <scope>NUCLEOTIDE SEQUENCE</scope>
    <source>
        <strain evidence="3">KCTC 32020</strain>
    </source>
</reference>
<comment type="caution">
    <text evidence="3">The sequence shown here is derived from an EMBL/GenBank/DDBJ whole genome shotgun (WGS) entry which is preliminary data.</text>
</comment>
<evidence type="ECO:0000256" key="1">
    <source>
        <dbReference type="SAM" id="Phobius"/>
    </source>
</evidence>
<dbReference type="EMBL" id="BNCF01000001">
    <property type="protein sequence ID" value="GHE25179.1"/>
    <property type="molecule type" value="Genomic_DNA"/>
</dbReference>
<dbReference type="InterPro" id="IPR012430">
    <property type="entry name" value="TMEM43_fam"/>
</dbReference>
<dbReference type="Proteomes" id="UP000636453">
    <property type="component" value="Unassembled WGS sequence"/>
</dbReference>
<feature type="chain" id="PRO_5037263919" evidence="2">
    <location>
        <begin position="22"/>
        <end position="244"/>
    </location>
</feature>
<keyword evidence="1" id="KW-1133">Transmembrane helix</keyword>
<name>A0A918YUE8_9GAMM</name>
<evidence type="ECO:0000313" key="4">
    <source>
        <dbReference type="Proteomes" id="UP000636453"/>
    </source>
</evidence>
<keyword evidence="4" id="KW-1185">Reference proteome</keyword>